<dbReference type="HOGENOM" id="CLU_030024_3_0_0"/>
<dbReference type="InterPro" id="IPR051398">
    <property type="entry name" value="Polysacch_Deacetylase"/>
</dbReference>
<dbReference type="OrthoDB" id="9778320at2"/>
<dbReference type="STRING" id="868864.Dester_1439"/>
<dbReference type="PANTHER" id="PTHR34216:SF3">
    <property type="entry name" value="POLY-BETA-1,6-N-ACETYL-D-GLUCOSAMINE N-DEACETYLASE"/>
    <property type="match status" value="1"/>
</dbReference>
<dbReference type="PANTHER" id="PTHR34216">
    <property type="match status" value="1"/>
</dbReference>
<evidence type="ECO:0000259" key="3">
    <source>
        <dbReference type="Pfam" id="PF01522"/>
    </source>
</evidence>
<dbReference type="GO" id="GO:0005975">
    <property type="term" value="P:carbohydrate metabolic process"/>
    <property type="evidence" value="ECO:0007669"/>
    <property type="project" value="InterPro"/>
</dbReference>
<evidence type="ECO:0000256" key="2">
    <source>
        <dbReference type="ARBA" id="ARBA00022729"/>
    </source>
</evidence>
<dbReference type="Gene3D" id="3.20.20.370">
    <property type="entry name" value="Glycoside hydrolase/deacetylase"/>
    <property type="match status" value="1"/>
</dbReference>
<evidence type="ECO:0000313" key="4">
    <source>
        <dbReference type="EMBL" id="ADY74069.1"/>
    </source>
</evidence>
<dbReference type="InterPro" id="IPR011330">
    <property type="entry name" value="Glyco_hydro/deAcase_b/a-brl"/>
</dbReference>
<sequence>MKRVVFFLHRVYPNSNKKRDDISLSGFIKALKLISLRFKIVSLHELLDKDVKSNKPLAAITFDDGYKDNFVYAYPILKKMGIPAHLFITANRILDSEKVEKNLFDYWNGKVSFEELYKPTSMYYGHEEFIKKGYSEEFLSWKELELMKDVFSYGAHSANHFSFPYKEEIIDFFDGSNFDWSMLLYSKEPFNGLPKFPTRSELDIRKFYPSKELLKFCRDFPKKGNWKKSLRLEIEKNFKTFGSYETEEEAKKRIKTELIDSKKKIEKRLGITVDNFSWPFGHYSELSKDIASQVYTYVFTIKKGFVEEDSDLAELPRVSLGKDIFTVLGRILTFSTDLGYAIYKKVKKEKVL</sequence>
<dbReference type="InParanoid" id="F0S1Y8"/>
<protein>
    <submittedName>
        <fullName evidence="4">Polysaccharide deacetylase</fullName>
    </submittedName>
</protein>
<gene>
    <name evidence="4" type="ordered locus">Dester_1439</name>
</gene>
<dbReference type="InterPro" id="IPR002509">
    <property type="entry name" value="NODB_dom"/>
</dbReference>
<dbReference type="eggNOG" id="COG0726">
    <property type="taxonomic scope" value="Bacteria"/>
</dbReference>
<feature type="domain" description="NodB homology" evidence="3">
    <location>
        <begin position="52"/>
        <end position="160"/>
    </location>
</feature>
<keyword evidence="5" id="KW-1185">Reference proteome</keyword>
<dbReference type="AlphaFoldDB" id="F0S1Y8"/>
<name>F0S1Y8_DESTD</name>
<comment type="subcellular location">
    <subcellularLocation>
        <location evidence="1">Secreted</location>
    </subcellularLocation>
</comment>
<accession>F0S1Y8</accession>
<dbReference type="Pfam" id="PF01522">
    <property type="entry name" value="Polysacc_deac_1"/>
    <property type="match status" value="1"/>
</dbReference>
<dbReference type="SUPFAM" id="SSF88713">
    <property type="entry name" value="Glycoside hydrolase/deacetylase"/>
    <property type="match status" value="1"/>
</dbReference>
<keyword evidence="2" id="KW-0732">Signal</keyword>
<reference evidence="4 5" key="1">
    <citation type="journal article" date="2011" name="Stand. Genomic Sci.">
        <title>Complete genome sequence of the thermophilic sulfur-reducer Desulfurobacterium thermolithotrophum type strain (BSA(T)) from a deep-sea hydrothermal vent.</title>
        <authorList>
            <person name="Goker M."/>
            <person name="Daligault H."/>
            <person name="Mwirichia R."/>
            <person name="Lapidus A."/>
            <person name="Lucas S."/>
            <person name="Deshpande S."/>
            <person name="Pagani I."/>
            <person name="Tapia R."/>
            <person name="Cheng J.F."/>
            <person name="Goodwin L."/>
            <person name="Pitluck S."/>
            <person name="Liolios K."/>
            <person name="Ivanova N."/>
            <person name="Mavromatis K."/>
            <person name="Mikhailova N."/>
            <person name="Pati A."/>
            <person name="Chen A."/>
            <person name="Palaniappan K."/>
            <person name="Han C."/>
            <person name="Land M."/>
            <person name="Hauser L."/>
            <person name="Pan C."/>
            <person name="Brambilla E.M."/>
            <person name="Rohde M."/>
            <person name="Spring S."/>
            <person name="Sikorski J."/>
            <person name="Wirth R."/>
            <person name="Detter J.C."/>
            <person name="Woyke T."/>
            <person name="Bristow J."/>
            <person name="Eisen J.A."/>
            <person name="Markowitz V."/>
            <person name="Hugenholtz P."/>
            <person name="Kyrpides N.C."/>
            <person name="Klenk H.P."/>
        </authorList>
    </citation>
    <scope>NUCLEOTIDE SEQUENCE [LARGE SCALE GENOMIC DNA]</scope>
    <source>
        <strain evidence="5">DSM 11699 / BSA</strain>
    </source>
</reference>
<organism evidence="4 5">
    <name type="scientific">Desulfurobacterium thermolithotrophum (strain DSM 11699 / BSA)</name>
    <dbReference type="NCBI Taxonomy" id="868864"/>
    <lineage>
        <taxon>Bacteria</taxon>
        <taxon>Pseudomonadati</taxon>
        <taxon>Aquificota</taxon>
        <taxon>Aquificia</taxon>
        <taxon>Desulfurobacteriales</taxon>
        <taxon>Desulfurobacteriaceae</taxon>
        <taxon>Desulfurobacterium</taxon>
    </lineage>
</organism>
<dbReference type="KEGG" id="dte:Dester_1439"/>
<evidence type="ECO:0000313" key="5">
    <source>
        <dbReference type="Proteomes" id="UP000007102"/>
    </source>
</evidence>
<reference evidence="5" key="2">
    <citation type="submission" date="2011-02" db="EMBL/GenBank/DDBJ databases">
        <title>The complete genome of Desulfurobacterium thermolithotrophum DSM 11699.</title>
        <authorList>
            <consortium name="US DOE Joint Genome Institute (JGI-PGF)"/>
            <person name="Lucas S."/>
            <person name="Copeland A."/>
            <person name="Lapidus A."/>
            <person name="Bruce D."/>
            <person name="Goodwin L."/>
            <person name="Pitluck S."/>
            <person name="Kyrpides N."/>
            <person name="Mavromatis K."/>
            <person name="Pagani I."/>
            <person name="Ivanova N."/>
            <person name="Mikhailova N."/>
            <person name="Daligault H."/>
            <person name="Detter J.C."/>
            <person name="Tapia R."/>
            <person name="Han C."/>
            <person name="Land M."/>
            <person name="Hauser L."/>
            <person name="Markowitz V."/>
            <person name="Cheng J.-F."/>
            <person name="Hugenholtz P."/>
            <person name="Woyke T."/>
            <person name="Wu D."/>
            <person name="Spring S."/>
            <person name="Brambilla E."/>
            <person name="Klenk H.-P."/>
            <person name="Eisen J.A."/>
        </authorList>
    </citation>
    <scope>NUCLEOTIDE SEQUENCE [LARGE SCALE GENOMIC DNA]</scope>
    <source>
        <strain evidence="5">DSM 11699 / BSA</strain>
    </source>
</reference>
<evidence type="ECO:0000256" key="1">
    <source>
        <dbReference type="ARBA" id="ARBA00004613"/>
    </source>
</evidence>
<dbReference type="GO" id="GO:0016810">
    <property type="term" value="F:hydrolase activity, acting on carbon-nitrogen (but not peptide) bonds"/>
    <property type="evidence" value="ECO:0007669"/>
    <property type="project" value="InterPro"/>
</dbReference>
<dbReference type="Proteomes" id="UP000007102">
    <property type="component" value="Chromosome"/>
</dbReference>
<dbReference type="EMBL" id="CP002543">
    <property type="protein sequence ID" value="ADY74069.1"/>
    <property type="molecule type" value="Genomic_DNA"/>
</dbReference>
<proteinExistence type="predicted"/>
<dbReference type="RefSeq" id="WP_013639017.1">
    <property type="nucleotide sequence ID" value="NC_015185.1"/>
</dbReference>
<dbReference type="GO" id="GO:0005576">
    <property type="term" value="C:extracellular region"/>
    <property type="evidence" value="ECO:0007669"/>
    <property type="project" value="UniProtKB-SubCell"/>
</dbReference>
<dbReference type="CDD" id="cd10969">
    <property type="entry name" value="CE4_Ecf1_like_5s"/>
    <property type="match status" value="1"/>
</dbReference>